<dbReference type="PANTHER" id="PTHR36964">
    <property type="entry name" value="PROTEIN-METHIONINE-SULFOXIDE REDUCTASE HEME-BINDING SUBUNIT MSRQ"/>
    <property type="match status" value="1"/>
</dbReference>
<keyword evidence="5 7" id="KW-0408">Iron</keyword>
<evidence type="ECO:0000256" key="3">
    <source>
        <dbReference type="ARBA" id="ARBA00022692"/>
    </source>
</evidence>
<accession>A0A1W6ZVA5</accession>
<keyword evidence="6 7" id="KW-0472">Membrane</keyword>
<feature type="transmembrane region" description="Helical" evidence="7">
    <location>
        <begin position="128"/>
        <end position="149"/>
    </location>
</feature>
<keyword evidence="7" id="KW-0288">FMN</keyword>
<dbReference type="AlphaFoldDB" id="A0A1W6ZVA5"/>
<comment type="subunit">
    <text evidence="7">Heterodimer of a catalytic subunit (MsrP) and a heme-binding subunit (MsrQ).</text>
</comment>
<dbReference type="GO" id="GO:0016679">
    <property type="term" value="F:oxidoreductase activity, acting on diphenols and related substances as donors"/>
    <property type="evidence" value="ECO:0007669"/>
    <property type="project" value="TreeGrafter"/>
</dbReference>
<keyword evidence="7" id="KW-0285">Flavoprotein</keyword>
<evidence type="ECO:0000256" key="4">
    <source>
        <dbReference type="ARBA" id="ARBA00022989"/>
    </source>
</evidence>
<feature type="transmembrane region" description="Helical" evidence="7">
    <location>
        <begin position="215"/>
        <end position="238"/>
    </location>
</feature>
<keyword evidence="4 7" id="KW-1133">Transmembrane helix</keyword>
<sequence>MAQTVQVHGYQLWRDRRGRISALRIAALALLLVPVALALQAWWSGQLAPRLLNDLVHRTGYWALLFMLIALAITPLRRSGRFSGLIDVRRLIGVGAFVYASLHIGLYIADEKFDLVKVALEIVKRLYLTIGFIAWLGLLALAITSNDTMVKRLGALRWRQLHQLTYVIAFLSLIHFFQQTKADFTLPATICGLFGWLMVYRLVAWRVREPSMLVLFAMTIGVALLTFFGEAIGIALWYKVSPMTVLSTVFDFDLAIRPGWYVLGAGLAVCLIDLVRSFMQPERKQRSPGAGQPAGGVSLVPRQRA</sequence>
<dbReference type="Pfam" id="PF01794">
    <property type="entry name" value="Ferric_reduct"/>
    <property type="match status" value="1"/>
</dbReference>
<evidence type="ECO:0000256" key="5">
    <source>
        <dbReference type="ARBA" id="ARBA00023004"/>
    </source>
</evidence>
<comment type="cofactor">
    <cofactor evidence="7">
        <name>FMN</name>
        <dbReference type="ChEBI" id="CHEBI:58210"/>
    </cofactor>
    <text evidence="7">Binds 1 FMN per subunit.</text>
</comment>
<dbReference type="RefSeq" id="WP_086089647.1">
    <property type="nucleotide sequence ID" value="NZ_CP021112.1"/>
</dbReference>
<dbReference type="KEGG" id="psin:CAK95_20760"/>
<evidence type="ECO:0000256" key="7">
    <source>
        <dbReference type="HAMAP-Rule" id="MF_01207"/>
    </source>
</evidence>
<keyword evidence="2 7" id="KW-0813">Transport</keyword>
<dbReference type="GO" id="GO:0030091">
    <property type="term" value="P:protein repair"/>
    <property type="evidence" value="ECO:0007669"/>
    <property type="project" value="UniProtKB-UniRule"/>
</dbReference>
<dbReference type="EMBL" id="CP021112">
    <property type="protein sequence ID" value="ARQ01253.1"/>
    <property type="molecule type" value="Genomic_DNA"/>
</dbReference>
<keyword evidence="7" id="KW-0249">Electron transport</keyword>
<keyword evidence="7" id="KW-0479">Metal-binding</keyword>
<feature type="transmembrane region" description="Helical" evidence="7">
    <location>
        <begin position="21"/>
        <end position="43"/>
    </location>
</feature>
<keyword evidence="9" id="KW-1185">Reference proteome</keyword>
<name>A0A1W6ZVA5_9HYPH</name>
<dbReference type="GO" id="GO:0046872">
    <property type="term" value="F:metal ion binding"/>
    <property type="evidence" value="ECO:0007669"/>
    <property type="project" value="UniProtKB-KW"/>
</dbReference>
<evidence type="ECO:0000256" key="1">
    <source>
        <dbReference type="ARBA" id="ARBA00004141"/>
    </source>
</evidence>
<dbReference type="STRING" id="1235591.CAK95_20760"/>
<feature type="transmembrane region" description="Helical" evidence="7">
    <location>
        <begin position="88"/>
        <end position="108"/>
    </location>
</feature>
<dbReference type="PANTHER" id="PTHR36964:SF1">
    <property type="entry name" value="PROTEIN-METHIONINE-SULFOXIDE REDUCTASE HEME-BINDING SUBUNIT MSRQ"/>
    <property type="match status" value="1"/>
</dbReference>
<comment type="subcellular location">
    <subcellularLocation>
        <location evidence="7">Cell membrane</location>
        <topology evidence="7">Multi-pass membrane protein</topology>
    </subcellularLocation>
    <subcellularLocation>
        <location evidence="1">Membrane</location>
        <topology evidence="1">Multi-pass membrane protein</topology>
    </subcellularLocation>
</comment>
<protein>
    <recommendedName>
        <fullName evidence="7">Protein-methionine-sulfoxide reductase heme-binding subunit MsrQ</fullName>
    </recommendedName>
    <alternativeName>
        <fullName evidence="7">Flavocytochrome MsrQ</fullName>
    </alternativeName>
</protein>
<evidence type="ECO:0000313" key="9">
    <source>
        <dbReference type="Proteomes" id="UP000194137"/>
    </source>
</evidence>
<dbReference type="InterPro" id="IPR013130">
    <property type="entry name" value="Fe3_Rdtase_TM_dom"/>
</dbReference>
<feature type="transmembrane region" description="Helical" evidence="7">
    <location>
        <begin position="161"/>
        <end position="178"/>
    </location>
</feature>
<evidence type="ECO:0000256" key="2">
    <source>
        <dbReference type="ARBA" id="ARBA00022448"/>
    </source>
</evidence>
<feature type="transmembrane region" description="Helical" evidence="7">
    <location>
        <begin position="55"/>
        <end position="76"/>
    </location>
</feature>
<organism evidence="8 9">
    <name type="scientific">Pseudorhodoplanes sinuspersici</name>
    <dbReference type="NCBI Taxonomy" id="1235591"/>
    <lineage>
        <taxon>Bacteria</taxon>
        <taxon>Pseudomonadati</taxon>
        <taxon>Pseudomonadota</taxon>
        <taxon>Alphaproteobacteria</taxon>
        <taxon>Hyphomicrobiales</taxon>
        <taxon>Pseudorhodoplanes</taxon>
    </lineage>
</organism>
<feature type="transmembrane region" description="Helical" evidence="7">
    <location>
        <begin position="258"/>
        <end position="279"/>
    </location>
</feature>
<comment type="similarity">
    <text evidence="7">Belongs to the MsrQ family.</text>
</comment>
<dbReference type="Proteomes" id="UP000194137">
    <property type="component" value="Chromosome"/>
</dbReference>
<keyword evidence="7" id="KW-1003">Cell membrane</keyword>
<dbReference type="GO" id="GO:0010181">
    <property type="term" value="F:FMN binding"/>
    <property type="evidence" value="ECO:0007669"/>
    <property type="project" value="UniProtKB-UniRule"/>
</dbReference>
<comment type="caution">
    <text evidence="7">Lacks conserved residue(s) required for the propagation of feature annotation.</text>
</comment>
<comment type="function">
    <text evidence="7">Part of the MsrPQ system that repairs oxidized periplasmic proteins containing methionine sulfoxide residues (Met-O), using respiratory chain electrons. Thus protects these proteins from oxidative-stress damage caused by reactive species of oxygen and chlorine generated by the host defense mechanisms. MsrPQ is essential for the maintenance of envelope integrity under bleach stress, rescuing a wide series of structurally unrelated periplasmic proteins from methionine oxidation. MsrQ provides electrons for reduction to the reductase catalytic subunit MsrP, using the quinone pool of the respiratory chain.</text>
</comment>
<dbReference type="GO" id="GO:0005886">
    <property type="term" value="C:plasma membrane"/>
    <property type="evidence" value="ECO:0007669"/>
    <property type="project" value="UniProtKB-SubCell"/>
</dbReference>
<gene>
    <name evidence="7" type="primary">msrQ</name>
    <name evidence="8" type="ORF">CAK95_20760</name>
</gene>
<evidence type="ECO:0000313" key="8">
    <source>
        <dbReference type="EMBL" id="ARQ01253.1"/>
    </source>
</evidence>
<dbReference type="OrthoDB" id="9788328at2"/>
<proteinExistence type="inferred from homology"/>
<feature type="transmembrane region" description="Helical" evidence="7">
    <location>
        <begin position="184"/>
        <end position="203"/>
    </location>
</feature>
<keyword evidence="7" id="KW-0349">Heme</keyword>
<reference evidence="8 9" key="1">
    <citation type="submission" date="2017-05" db="EMBL/GenBank/DDBJ databases">
        <title>Full genome sequence of Pseudorhodoplanes sinuspersici.</title>
        <authorList>
            <person name="Dastgheib S.M.M."/>
            <person name="Shavandi M."/>
            <person name="Tirandaz H."/>
        </authorList>
    </citation>
    <scope>NUCLEOTIDE SEQUENCE [LARGE SCALE GENOMIC DNA]</scope>
    <source>
        <strain evidence="8 9">RIPI110</strain>
    </source>
</reference>
<keyword evidence="3 7" id="KW-0812">Transmembrane</keyword>
<dbReference type="GO" id="GO:0020037">
    <property type="term" value="F:heme binding"/>
    <property type="evidence" value="ECO:0007669"/>
    <property type="project" value="UniProtKB-UniRule"/>
</dbReference>
<dbReference type="HAMAP" id="MF_01207">
    <property type="entry name" value="MsrQ"/>
    <property type="match status" value="1"/>
</dbReference>
<dbReference type="GO" id="GO:0009055">
    <property type="term" value="F:electron transfer activity"/>
    <property type="evidence" value="ECO:0007669"/>
    <property type="project" value="UniProtKB-UniRule"/>
</dbReference>
<evidence type="ECO:0000256" key="6">
    <source>
        <dbReference type="ARBA" id="ARBA00023136"/>
    </source>
</evidence>
<dbReference type="InterPro" id="IPR022837">
    <property type="entry name" value="MsrQ-like"/>
</dbReference>
<comment type="cofactor">
    <cofactor evidence="7">
        <name>heme b</name>
        <dbReference type="ChEBI" id="CHEBI:60344"/>
    </cofactor>
    <text evidence="7">Binds 1 heme b (iron(II)-protoporphyrin IX) group per subunit.</text>
</comment>